<dbReference type="Pfam" id="PF17668">
    <property type="entry name" value="Acetyltransf_17"/>
    <property type="match status" value="1"/>
</dbReference>
<dbReference type="GO" id="GO:0030649">
    <property type="term" value="P:aminoglycoside antibiotic catabolic process"/>
    <property type="evidence" value="ECO:0007669"/>
    <property type="project" value="TreeGrafter"/>
</dbReference>
<evidence type="ECO:0000313" key="5">
    <source>
        <dbReference type="Proteomes" id="UP000663203"/>
    </source>
</evidence>
<dbReference type="SUPFAM" id="SSF55718">
    <property type="entry name" value="SCP-like"/>
    <property type="match status" value="1"/>
</dbReference>
<dbReference type="GO" id="GO:0034069">
    <property type="term" value="F:aminoglycoside N-acetyltransferase activity"/>
    <property type="evidence" value="ECO:0007669"/>
    <property type="project" value="TreeGrafter"/>
</dbReference>
<sequence length="418" mass="47219">MVDYRPIPDERDVFHEYRSYAFRPEEGVPEYDPEEHETPRATLGSRRGLYATEGADDEEPRCVCRHYWLESRVRGDVHRTAGLASVATPPEYRRRGHVRQLLARSLGEYRDHDVRFSVLWPFRYRFYRQYGWDTANRIVTHECEPSVLSFATGALDASGTGTGTETERTIAPQLEADEYERLESAYAAHADRYGLALERDADWWRHRVFGGGDRDPFVYAVERDGRIEGYLVYAMDGGMGDRTMGVSELVFTDREALLALLAFCYRHESQVQRVRFRIPADVPLRDLARDPDEIETTISDGPMVRIVDLAATLSALSYPERDATLTIGVEDPLVDWNEGTFALEVADGTASCERTRGSPDSDDVDVSLEIGALSQLVVGCRSARALERTGCLEAAESTVLEDLSALFPETEVYLGEFF</sequence>
<dbReference type="KEGG" id="hakz:J0X25_14530"/>
<dbReference type="CDD" id="cd04301">
    <property type="entry name" value="NAT_SF"/>
    <property type="match status" value="1"/>
</dbReference>
<dbReference type="PANTHER" id="PTHR37817:SF1">
    <property type="entry name" value="N-ACETYLTRANSFERASE EIS"/>
    <property type="match status" value="1"/>
</dbReference>
<organism evidence="4 5">
    <name type="scientific">Haloterrigena alkaliphila</name>
    <dbReference type="NCBI Taxonomy" id="2816475"/>
    <lineage>
        <taxon>Archaea</taxon>
        <taxon>Methanobacteriati</taxon>
        <taxon>Methanobacteriota</taxon>
        <taxon>Stenosarchaea group</taxon>
        <taxon>Halobacteria</taxon>
        <taxon>Halobacteriales</taxon>
        <taxon>Natrialbaceae</taxon>
        <taxon>Haloterrigena</taxon>
    </lineage>
</organism>
<dbReference type="PANTHER" id="PTHR37817">
    <property type="entry name" value="N-ACETYLTRANSFERASE EIS"/>
    <property type="match status" value="1"/>
</dbReference>
<proteinExistence type="predicted"/>
<keyword evidence="5" id="KW-1185">Reference proteome</keyword>
<accession>A0A8A2VBQ9</accession>
<dbReference type="Gene3D" id="3.30.1050.10">
    <property type="entry name" value="SCP2 sterol-binding domain"/>
    <property type="match status" value="1"/>
</dbReference>
<dbReference type="EMBL" id="CP071462">
    <property type="protein sequence ID" value="QSW98596.1"/>
    <property type="molecule type" value="Genomic_DNA"/>
</dbReference>
<dbReference type="Proteomes" id="UP000663203">
    <property type="component" value="Chromosome"/>
</dbReference>
<feature type="domain" description="Enhanced intracellular survival protein" evidence="2">
    <location>
        <begin position="310"/>
        <end position="414"/>
    </location>
</feature>
<evidence type="ECO:0000259" key="2">
    <source>
        <dbReference type="Pfam" id="PF13530"/>
    </source>
</evidence>
<dbReference type="Gene3D" id="3.40.630.30">
    <property type="match status" value="2"/>
</dbReference>
<feature type="domain" description="Eis-like acetyltransferase" evidence="3">
    <location>
        <begin position="196"/>
        <end position="306"/>
    </location>
</feature>
<dbReference type="InterPro" id="IPR025559">
    <property type="entry name" value="Eis_dom"/>
</dbReference>
<dbReference type="InterPro" id="IPR041380">
    <property type="entry name" value="Acetyltransf_17"/>
</dbReference>
<evidence type="ECO:0000256" key="1">
    <source>
        <dbReference type="SAM" id="MobiDB-lite"/>
    </source>
</evidence>
<evidence type="ECO:0000259" key="3">
    <source>
        <dbReference type="Pfam" id="PF17668"/>
    </source>
</evidence>
<dbReference type="Pfam" id="PF13527">
    <property type="entry name" value="Acetyltransf_9"/>
    <property type="match status" value="1"/>
</dbReference>
<evidence type="ECO:0000313" key="4">
    <source>
        <dbReference type="EMBL" id="QSW98596.1"/>
    </source>
</evidence>
<dbReference type="GeneID" id="63188545"/>
<feature type="region of interest" description="Disordered" evidence="1">
    <location>
        <begin position="25"/>
        <end position="45"/>
    </location>
</feature>
<protein>
    <submittedName>
        <fullName evidence="4">GNAT family N-acetyltransferase</fullName>
    </submittedName>
</protein>
<dbReference type="AlphaFoldDB" id="A0A8A2VBQ9"/>
<dbReference type="InterPro" id="IPR051554">
    <property type="entry name" value="Acetyltransferase_Eis"/>
</dbReference>
<dbReference type="InterPro" id="IPR036527">
    <property type="entry name" value="SCP2_sterol-bd_dom_sf"/>
</dbReference>
<dbReference type="SUPFAM" id="SSF55729">
    <property type="entry name" value="Acyl-CoA N-acyltransferases (Nat)"/>
    <property type="match status" value="1"/>
</dbReference>
<dbReference type="RefSeq" id="WP_207288205.1">
    <property type="nucleotide sequence ID" value="NZ_CP071462.1"/>
</dbReference>
<reference evidence="4 5" key="1">
    <citation type="submission" date="2021-03" db="EMBL/GenBank/DDBJ databases">
        <title>Haloterrigena longa sp. nov. and Haloterrigena limicola sp. nov., extremely halophilic archaea isolated from a salt lake.</title>
        <authorList>
            <person name="Henglin C."/>
        </authorList>
    </citation>
    <scope>NUCLEOTIDE SEQUENCE [LARGE SCALE GENOMIC DNA]</scope>
    <source>
        <strain evidence="4 5">KZCA68</strain>
    </source>
</reference>
<name>A0A8A2VBQ9_9EURY</name>
<dbReference type="InterPro" id="IPR016181">
    <property type="entry name" value="Acyl_CoA_acyltransferase"/>
</dbReference>
<dbReference type="Pfam" id="PF13530">
    <property type="entry name" value="SCP2_2"/>
    <property type="match status" value="1"/>
</dbReference>
<gene>
    <name evidence="4" type="ORF">J0X25_14530</name>
</gene>